<dbReference type="PROSITE" id="PS50110">
    <property type="entry name" value="RESPONSE_REGULATORY"/>
    <property type="match status" value="1"/>
</dbReference>
<dbReference type="InterPro" id="IPR036890">
    <property type="entry name" value="HATPase_C_sf"/>
</dbReference>
<dbReference type="InterPro" id="IPR011006">
    <property type="entry name" value="CheY-like_superfamily"/>
</dbReference>
<feature type="transmembrane region" description="Helical" evidence="10">
    <location>
        <begin position="24"/>
        <end position="42"/>
    </location>
</feature>
<dbReference type="InterPro" id="IPR018062">
    <property type="entry name" value="HTH_AraC-typ_CS"/>
</dbReference>
<evidence type="ECO:0000256" key="5">
    <source>
        <dbReference type="ARBA" id="ARBA00022777"/>
    </source>
</evidence>
<evidence type="ECO:0000256" key="10">
    <source>
        <dbReference type="SAM" id="Phobius"/>
    </source>
</evidence>
<evidence type="ECO:0000256" key="2">
    <source>
        <dbReference type="ARBA" id="ARBA00012438"/>
    </source>
</evidence>
<evidence type="ECO:0000256" key="8">
    <source>
        <dbReference type="ARBA" id="ARBA00023163"/>
    </source>
</evidence>
<accession>A0A1G9VB08</accession>
<evidence type="ECO:0000256" key="1">
    <source>
        <dbReference type="ARBA" id="ARBA00000085"/>
    </source>
</evidence>
<keyword evidence="5 14" id="KW-0418">Kinase</keyword>
<dbReference type="Pfam" id="PF07494">
    <property type="entry name" value="Reg_prop"/>
    <property type="match status" value="2"/>
</dbReference>
<dbReference type="Pfam" id="PF02518">
    <property type="entry name" value="HATPase_c"/>
    <property type="match status" value="1"/>
</dbReference>
<dbReference type="InterPro" id="IPR003594">
    <property type="entry name" value="HATPase_dom"/>
</dbReference>
<dbReference type="Gene3D" id="3.30.565.10">
    <property type="entry name" value="Histidine kinase-like ATPase, C-terminal domain"/>
    <property type="match status" value="1"/>
</dbReference>
<dbReference type="EMBL" id="FNGV01000013">
    <property type="protein sequence ID" value="SDM69418.1"/>
    <property type="molecule type" value="Genomic_DNA"/>
</dbReference>
<keyword evidence="10" id="KW-0812">Transmembrane</keyword>
<evidence type="ECO:0000259" key="12">
    <source>
        <dbReference type="PROSITE" id="PS50109"/>
    </source>
</evidence>
<dbReference type="InterPro" id="IPR005467">
    <property type="entry name" value="His_kinase_dom"/>
</dbReference>
<feature type="modified residue" description="4-aspartylphosphate" evidence="9">
    <location>
        <position position="1206"/>
    </location>
</feature>
<proteinExistence type="predicted"/>
<dbReference type="PANTHER" id="PTHR43547">
    <property type="entry name" value="TWO-COMPONENT HISTIDINE KINASE"/>
    <property type="match status" value="1"/>
</dbReference>
<dbReference type="FunFam" id="3.30.565.10:FF:000006">
    <property type="entry name" value="Sensor histidine kinase WalK"/>
    <property type="match status" value="1"/>
</dbReference>
<keyword evidence="4" id="KW-0808">Transferase</keyword>
<feature type="domain" description="Histidine kinase" evidence="12">
    <location>
        <begin position="879"/>
        <end position="1109"/>
    </location>
</feature>
<dbReference type="Pfam" id="PF07495">
    <property type="entry name" value="Y_Y_Y"/>
    <property type="match status" value="1"/>
</dbReference>
<dbReference type="Gene3D" id="2.60.40.10">
    <property type="entry name" value="Immunoglobulins"/>
    <property type="match status" value="1"/>
</dbReference>
<name>A0A1G9VB08_9FLAO</name>
<dbReference type="SUPFAM" id="SSF46689">
    <property type="entry name" value="Homeodomain-like"/>
    <property type="match status" value="1"/>
</dbReference>
<evidence type="ECO:0000256" key="6">
    <source>
        <dbReference type="ARBA" id="ARBA00023015"/>
    </source>
</evidence>
<keyword evidence="8" id="KW-0804">Transcription</keyword>
<dbReference type="SMART" id="SM00387">
    <property type="entry name" value="HATPase_c"/>
    <property type="match status" value="1"/>
</dbReference>
<dbReference type="PANTHER" id="PTHR43547:SF2">
    <property type="entry name" value="HYBRID SIGNAL TRANSDUCTION HISTIDINE KINASE C"/>
    <property type="match status" value="1"/>
</dbReference>
<dbReference type="Gene3D" id="3.40.50.2300">
    <property type="match status" value="1"/>
</dbReference>
<dbReference type="InterPro" id="IPR004358">
    <property type="entry name" value="Sig_transdc_His_kin-like_C"/>
</dbReference>
<dbReference type="STRING" id="192904.SAMN04488514_11316"/>
<dbReference type="InterPro" id="IPR015943">
    <property type="entry name" value="WD40/YVTN_repeat-like_dom_sf"/>
</dbReference>
<gene>
    <name evidence="14" type="ORF">SAMN04488514_11316</name>
</gene>
<dbReference type="FunFam" id="1.10.287.130:FF:000045">
    <property type="entry name" value="Two-component system sensor histidine kinase/response regulator"/>
    <property type="match status" value="1"/>
</dbReference>
<dbReference type="Pfam" id="PF00512">
    <property type="entry name" value="HisKA"/>
    <property type="match status" value="1"/>
</dbReference>
<dbReference type="InterPro" id="IPR013783">
    <property type="entry name" value="Ig-like_fold"/>
</dbReference>
<dbReference type="Gene3D" id="2.130.10.10">
    <property type="entry name" value="YVTN repeat-like/Quinoprotein amine dehydrogenase"/>
    <property type="match status" value="3"/>
</dbReference>
<dbReference type="SUPFAM" id="SSF52172">
    <property type="entry name" value="CheY-like"/>
    <property type="match status" value="1"/>
</dbReference>
<dbReference type="Proteomes" id="UP000199440">
    <property type="component" value="Unassembled WGS sequence"/>
</dbReference>
<dbReference type="InterPro" id="IPR011123">
    <property type="entry name" value="Y_Y_Y"/>
</dbReference>
<evidence type="ECO:0000259" key="11">
    <source>
        <dbReference type="PROSITE" id="PS01124"/>
    </source>
</evidence>
<evidence type="ECO:0000259" key="13">
    <source>
        <dbReference type="PROSITE" id="PS50110"/>
    </source>
</evidence>
<keyword evidence="15" id="KW-1185">Reference proteome</keyword>
<keyword evidence="10" id="KW-1133">Transmembrane helix</keyword>
<reference evidence="14 15" key="1">
    <citation type="submission" date="2016-10" db="EMBL/GenBank/DDBJ databases">
        <authorList>
            <person name="de Groot N.N."/>
        </authorList>
    </citation>
    <scope>NUCLEOTIDE SEQUENCE [LARGE SCALE GENOMIC DNA]</scope>
    <source>
        <strain evidence="14 15">DSM 19886</strain>
    </source>
</reference>
<dbReference type="SUPFAM" id="SSF55874">
    <property type="entry name" value="ATPase domain of HSP90 chaperone/DNA topoisomerase II/histidine kinase"/>
    <property type="match status" value="1"/>
</dbReference>
<dbReference type="Gene3D" id="1.10.287.130">
    <property type="match status" value="1"/>
</dbReference>
<keyword evidence="6" id="KW-0805">Transcription regulation</keyword>
<dbReference type="SUPFAM" id="SSF47384">
    <property type="entry name" value="Homodimeric domain of signal transducing histidine kinase"/>
    <property type="match status" value="1"/>
</dbReference>
<dbReference type="PROSITE" id="PS50109">
    <property type="entry name" value="HIS_KIN"/>
    <property type="match status" value="1"/>
</dbReference>
<dbReference type="SMART" id="SM00388">
    <property type="entry name" value="HisKA"/>
    <property type="match status" value="1"/>
</dbReference>
<dbReference type="Gene3D" id="1.10.10.60">
    <property type="entry name" value="Homeodomain-like"/>
    <property type="match status" value="1"/>
</dbReference>
<evidence type="ECO:0000256" key="9">
    <source>
        <dbReference type="PROSITE-ProRule" id="PRU00169"/>
    </source>
</evidence>
<dbReference type="InterPro" id="IPR018060">
    <property type="entry name" value="HTH_AraC"/>
</dbReference>
<feature type="domain" description="HTH araC/xylS-type" evidence="11">
    <location>
        <begin position="1306"/>
        <end position="1405"/>
    </location>
</feature>
<keyword evidence="10" id="KW-0472">Membrane</keyword>
<dbReference type="GO" id="GO:0043565">
    <property type="term" value="F:sequence-specific DNA binding"/>
    <property type="evidence" value="ECO:0007669"/>
    <property type="project" value="InterPro"/>
</dbReference>
<dbReference type="InterPro" id="IPR003661">
    <property type="entry name" value="HisK_dim/P_dom"/>
</dbReference>
<dbReference type="Pfam" id="PF12833">
    <property type="entry name" value="HTH_18"/>
    <property type="match status" value="1"/>
</dbReference>
<dbReference type="PROSITE" id="PS01124">
    <property type="entry name" value="HTH_ARAC_FAMILY_2"/>
    <property type="match status" value="1"/>
</dbReference>
<dbReference type="PRINTS" id="PR00344">
    <property type="entry name" value="BCTRLSENSOR"/>
</dbReference>
<dbReference type="RefSeq" id="WP_245731565.1">
    <property type="nucleotide sequence ID" value="NZ_FNGV01000013.1"/>
</dbReference>
<dbReference type="CDD" id="cd17574">
    <property type="entry name" value="REC_OmpR"/>
    <property type="match status" value="1"/>
</dbReference>
<dbReference type="FunFam" id="3.40.50.2300:FF:000138">
    <property type="entry name" value="Two-component system sensor histidine kinase/response regulator"/>
    <property type="match status" value="1"/>
</dbReference>
<evidence type="ECO:0000256" key="3">
    <source>
        <dbReference type="ARBA" id="ARBA00022553"/>
    </source>
</evidence>
<evidence type="ECO:0000313" key="14">
    <source>
        <dbReference type="EMBL" id="SDM69418.1"/>
    </source>
</evidence>
<dbReference type="PROSITE" id="PS00041">
    <property type="entry name" value="HTH_ARAC_FAMILY_1"/>
    <property type="match status" value="1"/>
</dbReference>
<dbReference type="InterPro" id="IPR009057">
    <property type="entry name" value="Homeodomain-like_sf"/>
</dbReference>
<dbReference type="Pfam" id="PF00072">
    <property type="entry name" value="Response_reg"/>
    <property type="match status" value="1"/>
</dbReference>
<dbReference type="EC" id="2.7.13.3" evidence="2"/>
<keyword evidence="7" id="KW-0238">DNA-binding</keyword>
<dbReference type="SMART" id="SM00448">
    <property type="entry name" value="REC"/>
    <property type="match status" value="1"/>
</dbReference>
<dbReference type="SMART" id="SM00342">
    <property type="entry name" value="HTH_ARAC"/>
    <property type="match status" value="1"/>
</dbReference>
<sequence length="1411" mass="162218">MSYWFERIFVHDMERRRSLGKVKIVFYLLIWLSAISLTYSQFPNLKFENLDTAEGLSSSTCTEIFQDSEGFLWFATIDGLNKYNGYEFEIYRSILNDSTSISNNRINAITEDKYGNIWVGTNNGLNVFNKKTDQFYRIGLYRQLSLSNSPRKVINDVLYDEKNNVLWAATNNGAIKIMFQGDLITQDKLEFSYYMNDESNAYSLDHNSVNSIIVDGQNEVWLVTGGRYLNRYNGKTDNFERVHIDYERPYELNHLPKNVFVDSDDDFWIGNDLSNLILWSRKNNSFTHLSFADVHIPYRNLHQDNHGVIWVSSDGHGLFLLNKEEKKVEQQIVNNHFDSFSLPNDKPSTFLEDDSGILWIGSYDKGVSKLDPSKYSFGHYYYQPDNAQGLNEKIVQSVLQDDKGRIWISAYDGGLNLFNEEKKTYEHYSHEYGNSNSLSSNKILYTFDSSDGKIWICTLDGGLNSFDPEKGRFMRYAYRPTDPSSIGQNSVWAGVEDHQKRLWLGLRTEGLSLFDPHRQIFHNYKNTSLNENGLSSNSVLRLFIDSKNRLLVGTTLGLNVVELDEIQEYAPEQMQFSEVRENGVQGNRINYISEDHLGNIWLGTDNGILKLDSGLKLIKSYSSLNGLPNNLVVGIKEDDNYNFWISTKSGLSFLNPTTHQFRNFNVHDGLQGSEFQTQSIEKTRDGRILVGGINGFNIFHPDDITFPSSVVLKPQITDFKLNNKKVVQGDTVNGRVLINDALDSEEKLKLRYNENYISFEFVALYFENPEQVQYAYKMHGLDDDFLNIGNNRVVNHSNLQPGNYVFEVKASVDGEWVDAGATRLNIEILPPFWKTWWLYCIYVLVGGLLFWAIMYYYTQKVRENQRHELDQMKLQFFVNVSHEFRTPLTLILNPIDNILSNVNETSPIKSSALTIQRSARRLLHLMNQLLDYRKMDVGMSPLQLEKGNIVRFCEDIFSLFEGLASKKEIDYRFKSGSENITTLFDQDKVEKIITNLISNAIKFTNNGGVITVSMKKVSRTEKIYDSLFFTREKLGDYVEIIVEDSGVGLDKEQLKNIFSRFYNLDVTKSGTGIGLNFTKALVEMHGGDISVESQHKKGTKFMVRLPLNLKAQREKVETVKNEFRINSMKAAEYDMLIANEEIDVVPKKAQSEQTNLQTVLIVEDNKELRIHLTNDLKSVYNVKEAANGEKGLKMARKYYPDIIISDVMMPKMDGFELCRQIKTEFETSHIPVLLLTAKSQDDDRVTGYHSGADAYLAKPFVTRVLKARVSNLLEARKRLRQRFSEVGGIFPSSEVTSNNIDEAFLDKATKIVLDNISDMDFKQDHLLKELGVGRSQLFRKISSLTGNNPSYFIRTVRLRYASELLRKKEYSIKEVSYMIGFNSTAYFSKTFKELFDLTPTEFMEGKLKSDV</sequence>
<dbReference type="InterPro" id="IPR011110">
    <property type="entry name" value="Reg_prop"/>
</dbReference>
<feature type="domain" description="Response regulatory" evidence="13">
    <location>
        <begin position="1158"/>
        <end position="1273"/>
    </location>
</feature>
<dbReference type="InterPro" id="IPR036097">
    <property type="entry name" value="HisK_dim/P_sf"/>
</dbReference>
<dbReference type="GO" id="GO:0000155">
    <property type="term" value="F:phosphorelay sensor kinase activity"/>
    <property type="evidence" value="ECO:0007669"/>
    <property type="project" value="InterPro"/>
</dbReference>
<evidence type="ECO:0000256" key="4">
    <source>
        <dbReference type="ARBA" id="ARBA00022679"/>
    </source>
</evidence>
<organism evidence="14 15">
    <name type="scientific">Kriegella aquimaris</name>
    <dbReference type="NCBI Taxonomy" id="192904"/>
    <lineage>
        <taxon>Bacteria</taxon>
        <taxon>Pseudomonadati</taxon>
        <taxon>Bacteroidota</taxon>
        <taxon>Flavobacteriia</taxon>
        <taxon>Flavobacteriales</taxon>
        <taxon>Flavobacteriaceae</taxon>
        <taxon>Kriegella</taxon>
    </lineage>
</organism>
<evidence type="ECO:0000256" key="7">
    <source>
        <dbReference type="ARBA" id="ARBA00023125"/>
    </source>
</evidence>
<dbReference type="SUPFAM" id="SSF63829">
    <property type="entry name" value="Calcium-dependent phosphotriesterase"/>
    <property type="match status" value="2"/>
</dbReference>
<comment type="catalytic activity">
    <reaction evidence="1">
        <text>ATP + protein L-histidine = ADP + protein N-phospho-L-histidine.</text>
        <dbReference type="EC" id="2.7.13.3"/>
    </reaction>
</comment>
<dbReference type="CDD" id="cd00082">
    <property type="entry name" value="HisKA"/>
    <property type="match status" value="1"/>
</dbReference>
<evidence type="ECO:0000313" key="15">
    <source>
        <dbReference type="Proteomes" id="UP000199440"/>
    </source>
</evidence>
<dbReference type="GO" id="GO:0003700">
    <property type="term" value="F:DNA-binding transcription factor activity"/>
    <property type="evidence" value="ECO:0007669"/>
    <property type="project" value="InterPro"/>
</dbReference>
<feature type="transmembrane region" description="Helical" evidence="10">
    <location>
        <begin position="836"/>
        <end position="857"/>
    </location>
</feature>
<keyword evidence="3 9" id="KW-0597">Phosphoprotein</keyword>
<dbReference type="InterPro" id="IPR001789">
    <property type="entry name" value="Sig_transdc_resp-reg_receiver"/>
</dbReference>
<protein>
    <recommendedName>
        <fullName evidence="2">histidine kinase</fullName>
        <ecNumber evidence="2">2.7.13.3</ecNumber>
    </recommendedName>
</protein>